<name>A0ABD3FF58_9STRA</name>
<evidence type="ECO:0000313" key="2">
    <source>
        <dbReference type="Proteomes" id="UP001632037"/>
    </source>
</evidence>
<evidence type="ECO:0000313" key="1">
    <source>
        <dbReference type="EMBL" id="KAL3663634.1"/>
    </source>
</evidence>
<gene>
    <name evidence="1" type="ORF">V7S43_011520</name>
</gene>
<dbReference type="AlphaFoldDB" id="A0ABD3FF58"/>
<organism evidence="1 2">
    <name type="scientific">Phytophthora oleae</name>
    <dbReference type="NCBI Taxonomy" id="2107226"/>
    <lineage>
        <taxon>Eukaryota</taxon>
        <taxon>Sar</taxon>
        <taxon>Stramenopiles</taxon>
        <taxon>Oomycota</taxon>
        <taxon>Peronosporomycetes</taxon>
        <taxon>Peronosporales</taxon>
        <taxon>Peronosporaceae</taxon>
        <taxon>Phytophthora</taxon>
    </lineage>
</organism>
<protein>
    <submittedName>
        <fullName evidence="1">Uncharacterized protein</fullName>
    </submittedName>
</protein>
<sequence>MHRIWSRIVRGVFGFYKSYNVLYESVFSRDDVLDEDYPDDFVDRYFFEHVEDNGSAYNDSLDAEQETIRGHADVGYAEGDEDEESILGRRISLMDDASPVMASEHPLARGTGEVPAKDREFMVVTYSHVCFRISFHLGATTLESIAV</sequence>
<proteinExistence type="predicted"/>
<comment type="caution">
    <text evidence="1">The sequence shown here is derived from an EMBL/GenBank/DDBJ whole genome shotgun (WGS) entry which is preliminary data.</text>
</comment>
<keyword evidence="2" id="KW-1185">Reference proteome</keyword>
<reference evidence="1 2" key="1">
    <citation type="submission" date="2024-09" db="EMBL/GenBank/DDBJ databases">
        <title>Genome sequencing and assembly of Phytophthora oleae, isolate VK10A, causative agent of rot of olive drupes.</title>
        <authorList>
            <person name="Conti Taguali S."/>
            <person name="Riolo M."/>
            <person name="La Spada F."/>
            <person name="Cacciola S.O."/>
            <person name="Dionisio G."/>
        </authorList>
    </citation>
    <scope>NUCLEOTIDE SEQUENCE [LARGE SCALE GENOMIC DNA]</scope>
    <source>
        <strain evidence="1 2">VK10A</strain>
    </source>
</reference>
<dbReference type="EMBL" id="JBIMZQ010000027">
    <property type="protein sequence ID" value="KAL3663634.1"/>
    <property type="molecule type" value="Genomic_DNA"/>
</dbReference>
<accession>A0ABD3FF58</accession>
<dbReference type="Proteomes" id="UP001632037">
    <property type="component" value="Unassembled WGS sequence"/>
</dbReference>